<accession>A0ACC1LUZ1</accession>
<gene>
    <name evidence="1" type="ORF">IWW38_005839</name>
</gene>
<feature type="non-terminal residue" evidence="1">
    <location>
        <position position="1"/>
    </location>
</feature>
<comment type="caution">
    <text evidence="1">The sequence shown here is derived from an EMBL/GenBank/DDBJ whole genome shotgun (WGS) entry which is preliminary data.</text>
</comment>
<feature type="non-terminal residue" evidence="1">
    <location>
        <position position="394"/>
    </location>
</feature>
<sequence length="394" mass="42654">HDVRHTVGMRNMAAYARSLDITPVFVFDGNERASGKEGEMQKRRAKKTRIRDEFRAEQQRALRIAAMKQACAAFLDCESSGGSNTSLPQDLHRAEARPRELAKENDGIGGGDTIATIIHGNPNKETVVAWLADNATRLAKAAVTPANGTGSRRLTVDARISALELEICRILLFRLGAATREPDGVALDAQCTLQTLEQLSTERLATLSRRSESLTPAHVDECRRLLDSLGYATHTADGCVESEALCAALVRHGIADVACSEDLDVLAFGGQRLLRGFYTPGEEMMLIDADVAMAELGLSRNAFVDLCILCGTDFSATLEKVGPITALRLVRRFGSIEGILESSSGIRPRDGFQFQVARDVFLQDIGSPFADRTQVAPRPATLPPASSSFDPFAP</sequence>
<reference evidence="1" key="1">
    <citation type="submission" date="2022-07" db="EMBL/GenBank/DDBJ databases">
        <title>Phylogenomic reconstructions and comparative analyses of Kickxellomycotina fungi.</title>
        <authorList>
            <person name="Reynolds N.K."/>
            <person name="Stajich J.E."/>
            <person name="Barry K."/>
            <person name="Grigoriev I.V."/>
            <person name="Crous P."/>
            <person name="Smith M.E."/>
        </authorList>
    </citation>
    <scope>NUCLEOTIDE SEQUENCE</scope>
    <source>
        <strain evidence="1">CBS 190363</strain>
    </source>
</reference>
<organism evidence="1 2">
    <name type="scientific">Coemansia aciculifera</name>
    <dbReference type="NCBI Taxonomy" id="417176"/>
    <lineage>
        <taxon>Eukaryota</taxon>
        <taxon>Fungi</taxon>
        <taxon>Fungi incertae sedis</taxon>
        <taxon>Zoopagomycota</taxon>
        <taxon>Kickxellomycotina</taxon>
        <taxon>Kickxellomycetes</taxon>
        <taxon>Kickxellales</taxon>
        <taxon>Kickxellaceae</taxon>
        <taxon>Coemansia</taxon>
    </lineage>
</organism>
<dbReference type="Proteomes" id="UP001139981">
    <property type="component" value="Unassembled WGS sequence"/>
</dbReference>
<protein>
    <submittedName>
        <fullName evidence="1">Uncharacterized protein</fullName>
    </submittedName>
</protein>
<keyword evidence="2" id="KW-1185">Reference proteome</keyword>
<name>A0ACC1LUZ1_9FUNG</name>
<evidence type="ECO:0000313" key="2">
    <source>
        <dbReference type="Proteomes" id="UP001139981"/>
    </source>
</evidence>
<proteinExistence type="predicted"/>
<evidence type="ECO:0000313" key="1">
    <source>
        <dbReference type="EMBL" id="KAJ2881121.1"/>
    </source>
</evidence>
<dbReference type="EMBL" id="JANBVB010002988">
    <property type="protein sequence ID" value="KAJ2881121.1"/>
    <property type="molecule type" value="Genomic_DNA"/>
</dbReference>